<dbReference type="VEuPathDB" id="ToxoDB:CSUI_011256"/>
<protein>
    <submittedName>
        <fullName evidence="3">28 kDa heat-and acid-stable phosphoprotein</fullName>
    </submittedName>
</protein>
<gene>
    <name evidence="3" type="ORF">CSUI_011256</name>
</gene>
<dbReference type="InterPro" id="IPR019380">
    <property type="entry name" value="Casein_kinase_sb_PP28"/>
</dbReference>
<comment type="caution">
    <text evidence="3">The sequence shown here is derived from an EMBL/GenBank/DDBJ whole genome shotgun (WGS) entry which is preliminary data.</text>
</comment>
<sequence length="143" mass="16793">DEEEEEHGKAKFKRPLDFLREQKKKEKGKGSEEEETEEEDLSIELGDLKISTTNPNRSKQSVEKSGIVELSRREREELERQRRQRIYEVSQELRFTPVRSPCLYKLHAEGKTAEAKADLARLAEVRRRREEAARRRAENEGGK</sequence>
<feature type="compositionally biased region" description="Acidic residues" evidence="1">
    <location>
        <begin position="32"/>
        <end position="42"/>
    </location>
</feature>
<evidence type="ECO:0000313" key="3">
    <source>
        <dbReference type="EMBL" id="PHJ14933.1"/>
    </source>
</evidence>
<accession>A0A2C6KEY6</accession>
<reference evidence="3 4" key="1">
    <citation type="journal article" date="2017" name="Int. J. Parasitol.">
        <title>The genome of the protozoan parasite Cystoisospora suis and a reverse vaccinology approach to identify vaccine candidates.</title>
        <authorList>
            <person name="Palmieri N."/>
            <person name="Shrestha A."/>
            <person name="Ruttkowski B."/>
            <person name="Beck T."/>
            <person name="Vogl C."/>
            <person name="Tomley F."/>
            <person name="Blake D.P."/>
            <person name="Joachim A."/>
        </authorList>
    </citation>
    <scope>NUCLEOTIDE SEQUENCE [LARGE SCALE GENOMIC DNA]</scope>
    <source>
        <strain evidence="3 4">Wien I</strain>
    </source>
</reference>
<organism evidence="3 4">
    <name type="scientific">Cystoisospora suis</name>
    <dbReference type="NCBI Taxonomy" id="483139"/>
    <lineage>
        <taxon>Eukaryota</taxon>
        <taxon>Sar</taxon>
        <taxon>Alveolata</taxon>
        <taxon>Apicomplexa</taxon>
        <taxon>Conoidasida</taxon>
        <taxon>Coccidia</taxon>
        <taxon>Eucoccidiorida</taxon>
        <taxon>Eimeriorina</taxon>
        <taxon>Sarcocystidae</taxon>
        <taxon>Cystoisospora</taxon>
    </lineage>
</organism>
<dbReference type="PANTHER" id="PTHR22055">
    <property type="entry name" value="28 KDA HEAT- AND ACID-STABLE PHOSPHOPROTEIN PDGF-ASSOCIATED PROTEIN"/>
    <property type="match status" value="1"/>
</dbReference>
<dbReference type="InterPro" id="IPR039876">
    <property type="entry name" value="HAP28"/>
</dbReference>
<dbReference type="RefSeq" id="XP_067916667.1">
    <property type="nucleotide sequence ID" value="XM_068071357.1"/>
</dbReference>
<keyword evidence="4" id="KW-1185">Reference proteome</keyword>
<feature type="compositionally biased region" description="Polar residues" evidence="1">
    <location>
        <begin position="50"/>
        <end position="59"/>
    </location>
</feature>
<dbReference type="EMBL" id="MIGC01010432">
    <property type="protein sequence ID" value="PHJ14933.1"/>
    <property type="molecule type" value="Genomic_DNA"/>
</dbReference>
<feature type="domain" description="Casein kinase substrate phosphoprotein PP28" evidence="2">
    <location>
        <begin position="105"/>
        <end position="139"/>
    </location>
</feature>
<evidence type="ECO:0000259" key="2">
    <source>
        <dbReference type="Pfam" id="PF10252"/>
    </source>
</evidence>
<evidence type="ECO:0000256" key="1">
    <source>
        <dbReference type="SAM" id="MobiDB-lite"/>
    </source>
</evidence>
<dbReference type="GeneID" id="94434568"/>
<dbReference type="Proteomes" id="UP000221165">
    <property type="component" value="Unassembled WGS sequence"/>
</dbReference>
<feature type="compositionally biased region" description="Basic and acidic residues" evidence="1">
    <location>
        <begin position="1"/>
        <end position="31"/>
    </location>
</feature>
<name>A0A2C6KEY6_9APIC</name>
<feature type="region of interest" description="Disordered" evidence="1">
    <location>
        <begin position="1"/>
        <end position="66"/>
    </location>
</feature>
<feature type="non-terminal residue" evidence="3">
    <location>
        <position position="1"/>
    </location>
</feature>
<proteinExistence type="predicted"/>
<dbReference type="Pfam" id="PF10252">
    <property type="entry name" value="PP28"/>
    <property type="match status" value="1"/>
</dbReference>
<dbReference type="AlphaFoldDB" id="A0A2C6KEY6"/>
<evidence type="ECO:0000313" key="4">
    <source>
        <dbReference type="Proteomes" id="UP000221165"/>
    </source>
</evidence>